<dbReference type="EMBL" id="JAPEVI010000003">
    <property type="protein sequence ID" value="MCX2724522.1"/>
    <property type="molecule type" value="Genomic_DNA"/>
</dbReference>
<keyword evidence="2" id="KW-0808">Transferase</keyword>
<dbReference type="GO" id="GO:0016301">
    <property type="term" value="F:kinase activity"/>
    <property type="evidence" value="ECO:0007669"/>
    <property type="project" value="UniProtKB-KW"/>
</dbReference>
<organism evidence="6 7">
    <name type="scientific">Roseibium salinum</name>
    <dbReference type="NCBI Taxonomy" id="1604349"/>
    <lineage>
        <taxon>Bacteria</taxon>
        <taxon>Pseudomonadati</taxon>
        <taxon>Pseudomonadota</taxon>
        <taxon>Alphaproteobacteria</taxon>
        <taxon>Hyphomicrobiales</taxon>
        <taxon>Stappiaceae</taxon>
        <taxon>Roseibium</taxon>
    </lineage>
</organism>
<dbReference type="Pfam" id="PF00370">
    <property type="entry name" value="FGGY_N"/>
    <property type="match status" value="1"/>
</dbReference>
<comment type="caution">
    <text evidence="6">The sequence shown here is derived from an EMBL/GenBank/DDBJ whole genome shotgun (WGS) entry which is preliminary data.</text>
</comment>
<name>A0ABT3R678_9HYPH</name>
<reference evidence="6 7" key="1">
    <citation type="journal article" date="2016" name="Int. J. Syst. Evol. Microbiol.">
        <title>Labrenzia salina sp. nov., isolated from the rhizosphere of the halophyte Arthrocnemum macrostachyum.</title>
        <authorList>
            <person name="Camacho M."/>
            <person name="Redondo-Gomez S."/>
            <person name="Rodriguez-Llorente I."/>
            <person name="Rohde M."/>
            <person name="Sproer C."/>
            <person name="Schumann P."/>
            <person name="Klenk H.P."/>
            <person name="Montero-Calasanz M.D.C."/>
        </authorList>
    </citation>
    <scope>NUCLEOTIDE SEQUENCE [LARGE SCALE GENOMIC DNA]</scope>
    <source>
        <strain evidence="6 7">DSM 29163</strain>
    </source>
</reference>
<dbReference type="Pfam" id="PF02782">
    <property type="entry name" value="FGGY_C"/>
    <property type="match status" value="1"/>
</dbReference>
<evidence type="ECO:0000259" key="5">
    <source>
        <dbReference type="Pfam" id="PF02782"/>
    </source>
</evidence>
<proteinExistence type="inferred from homology"/>
<evidence type="ECO:0000256" key="3">
    <source>
        <dbReference type="ARBA" id="ARBA00022777"/>
    </source>
</evidence>
<dbReference type="InterPro" id="IPR043129">
    <property type="entry name" value="ATPase_NBD"/>
</dbReference>
<dbReference type="PANTHER" id="PTHR43435:SF4">
    <property type="entry name" value="FGGY CARBOHYDRATE KINASE DOMAIN-CONTAINING PROTEIN"/>
    <property type="match status" value="1"/>
</dbReference>
<dbReference type="Gene3D" id="1.20.58.2240">
    <property type="match status" value="1"/>
</dbReference>
<dbReference type="Proteomes" id="UP001300261">
    <property type="component" value="Unassembled WGS sequence"/>
</dbReference>
<dbReference type="PIRSF" id="PIRSF000538">
    <property type="entry name" value="GlpK"/>
    <property type="match status" value="1"/>
</dbReference>
<dbReference type="Gene3D" id="3.30.420.40">
    <property type="match status" value="1"/>
</dbReference>
<dbReference type="CDD" id="cd07782">
    <property type="entry name" value="ASKHA_NBD_FGGY_D-RBK"/>
    <property type="match status" value="1"/>
</dbReference>
<dbReference type="InterPro" id="IPR000577">
    <property type="entry name" value="Carb_kinase_FGGY"/>
</dbReference>
<gene>
    <name evidence="6" type="ORF">ON753_19465</name>
</gene>
<evidence type="ECO:0000256" key="2">
    <source>
        <dbReference type="ARBA" id="ARBA00022679"/>
    </source>
</evidence>
<feature type="domain" description="Carbohydrate kinase FGGY C-terminal" evidence="5">
    <location>
        <begin position="279"/>
        <end position="488"/>
    </location>
</feature>
<comment type="similarity">
    <text evidence="1">Belongs to the FGGY kinase family.</text>
</comment>
<dbReference type="InterPro" id="IPR006003">
    <property type="entry name" value="FGGY_RbtK-like"/>
</dbReference>
<dbReference type="SUPFAM" id="SSF53067">
    <property type="entry name" value="Actin-like ATPase domain"/>
    <property type="match status" value="2"/>
</dbReference>
<dbReference type="InterPro" id="IPR018485">
    <property type="entry name" value="FGGY_C"/>
</dbReference>
<evidence type="ECO:0000313" key="7">
    <source>
        <dbReference type="Proteomes" id="UP001300261"/>
    </source>
</evidence>
<accession>A0ABT3R678</accession>
<keyword evidence="7" id="KW-1185">Reference proteome</keyword>
<dbReference type="RefSeq" id="WP_265964595.1">
    <property type="nucleotide sequence ID" value="NZ_JAPEVI010000003.1"/>
</dbReference>
<dbReference type="InterPro" id="IPR018484">
    <property type="entry name" value="FGGY_N"/>
</dbReference>
<evidence type="ECO:0000259" key="4">
    <source>
        <dbReference type="Pfam" id="PF00370"/>
    </source>
</evidence>
<dbReference type="PANTHER" id="PTHR43435">
    <property type="entry name" value="RIBULOKINASE"/>
    <property type="match status" value="1"/>
</dbReference>
<keyword evidence="3 6" id="KW-0418">Kinase</keyword>
<dbReference type="NCBIfam" id="TIGR01315">
    <property type="entry name" value="5C_CHO_kinase"/>
    <property type="match status" value="1"/>
</dbReference>
<evidence type="ECO:0000313" key="6">
    <source>
        <dbReference type="EMBL" id="MCX2724522.1"/>
    </source>
</evidence>
<protein>
    <submittedName>
        <fullName evidence="6">FGGY-family carbohydrate kinase</fullName>
    </submittedName>
</protein>
<evidence type="ECO:0000256" key="1">
    <source>
        <dbReference type="ARBA" id="ARBA00009156"/>
    </source>
</evidence>
<sequence>MKDYLIGIDVGTGSARAGLFSTNGQLVASAKRDIALFNRGPNLYEQASDDIWQAVCASVRAVIADAGINPAAVAGLGMDATCSLVVIGPEGRPLPVGEPEHPERNIIVWMDHRAIDQANRINATGHDVLRYVGSQISPEMETPKLLWLKENRPEIFARAEHFFDLTDFLTWRATGSLARSICTVTCKWTYLGHEKRWDESYFRAIGLAELASDDFARIGADVVDAGTALGTGLTREAAAELGLMAETPVGAGLIDAHAGGIGTVGWQDEKTSGSATSRMAYVFGTSACTMTSTDAPAFVPGVWGPYYSAMVPGLWLNEAGQSAAGAAIDHLVRFHPASGEAGELAEAAGVSLTQWLSEQAATLTPEGTDVALLADGLHVVPEFLGNRAPFADPEAKALIAGLDLDGSVDALVRLYVAGICGLGYGLRQIIAAQQAKGIETGTVVVSGGAGQSPLVRRLLADTTGLTVAAPATAEPVLLGSAMLGAVAAGLQPNLEAAMAAMSAVGETYRPGGGAMEAYHAKRFEGFELLQSVGRRLR</sequence>
<feature type="domain" description="Carbohydrate kinase FGGY N-terminal" evidence="4">
    <location>
        <begin position="4"/>
        <end position="262"/>
    </location>
</feature>